<gene>
    <name evidence="2" type="ORF">LZC95_40775</name>
</gene>
<dbReference type="Pfam" id="PF17820">
    <property type="entry name" value="PDZ_6"/>
    <property type="match status" value="1"/>
</dbReference>
<dbReference type="Gene3D" id="2.30.42.10">
    <property type="match status" value="1"/>
</dbReference>
<organism evidence="2 3">
    <name type="scientific">Pendulispora brunnea</name>
    <dbReference type="NCBI Taxonomy" id="2905690"/>
    <lineage>
        <taxon>Bacteria</taxon>
        <taxon>Pseudomonadati</taxon>
        <taxon>Myxococcota</taxon>
        <taxon>Myxococcia</taxon>
        <taxon>Myxococcales</taxon>
        <taxon>Sorangiineae</taxon>
        <taxon>Pendulisporaceae</taxon>
        <taxon>Pendulispora</taxon>
    </lineage>
</organism>
<feature type="domain" description="PDZ" evidence="1">
    <location>
        <begin position="7"/>
        <end position="52"/>
    </location>
</feature>
<keyword evidence="3" id="KW-1185">Reference proteome</keyword>
<evidence type="ECO:0000259" key="1">
    <source>
        <dbReference type="Pfam" id="PF17820"/>
    </source>
</evidence>
<dbReference type="SUPFAM" id="SSF50156">
    <property type="entry name" value="PDZ domain-like"/>
    <property type="match status" value="1"/>
</dbReference>
<proteinExistence type="predicted"/>
<evidence type="ECO:0000313" key="3">
    <source>
        <dbReference type="Proteomes" id="UP001379533"/>
    </source>
</evidence>
<dbReference type="InterPro" id="IPR036034">
    <property type="entry name" value="PDZ_sf"/>
</dbReference>
<dbReference type="InterPro" id="IPR041489">
    <property type="entry name" value="PDZ_6"/>
</dbReference>
<dbReference type="EMBL" id="CP089982">
    <property type="protein sequence ID" value="WXA92770.1"/>
    <property type="molecule type" value="Genomic_DNA"/>
</dbReference>
<reference evidence="2 3" key="1">
    <citation type="submission" date="2021-12" db="EMBL/GenBank/DDBJ databases">
        <title>Discovery of the Pendulisporaceae a myxobacterial family with distinct sporulation behavior and unique specialized metabolism.</title>
        <authorList>
            <person name="Garcia R."/>
            <person name="Popoff A."/>
            <person name="Bader C.D."/>
            <person name="Loehr J."/>
            <person name="Walesch S."/>
            <person name="Walt C."/>
            <person name="Boldt J."/>
            <person name="Bunk B."/>
            <person name="Haeckl F.J.F.P.J."/>
            <person name="Gunesch A.P."/>
            <person name="Birkelbach J."/>
            <person name="Nuebel U."/>
            <person name="Pietschmann T."/>
            <person name="Bach T."/>
            <person name="Mueller R."/>
        </authorList>
    </citation>
    <scope>NUCLEOTIDE SEQUENCE [LARGE SCALE GENOMIC DNA]</scope>
    <source>
        <strain evidence="2 3">MSr12523</strain>
    </source>
</reference>
<name>A0ABZ2K5D1_9BACT</name>
<accession>A0ABZ2K5D1</accession>
<evidence type="ECO:0000313" key="2">
    <source>
        <dbReference type="EMBL" id="WXA92770.1"/>
    </source>
</evidence>
<dbReference type="Proteomes" id="UP001379533">
    <property type="component" value="Chromosome"/>
</dbReference>
<sequence>MPPDMGAARAGLLVDDEITAIDGKPAKGMSGDDLHQALSGQVGTRVRLQIVREGMTKEVVVERGPLVAPPPPPAR</sequence>
<protein>
    <submittedName>
        <fullName evidence="2">PDZ domain-containing protein</fullName>
    </submittedName>
</protein>